<dbReference type="OrthoDB" id="9794942at2"/>
<comment type="caution">
    <text evidence="3">The sequence shown here is derived from an EMBL/GenBank/DDBJ whole genome shotgun (WGS) entry which is preliminary data.</text>
</comment>
<evidence type="ECO:0000259" key="2">
    <source>
        <dbReference type="Pfam" id="PF00857"/>
    </source>
</evidence>
<dbReference type="Gene3D" id="3.40.50.850">
    <property type="entry name" value="Isochorismatase-like"/>
    <property type="match status" value="1"/>
</dbReference>
<dbReference type="AlphaFoldDB" id="A0A504UFI6"/>
<dbReference type="SUPFAM" id="SSF52499">
    <property type="entry name" value="Isochorismatase-like hydrolases"/>
    <property type="match status" value="1"/>
</dbReference>
<proteinExistence type="predicted"/>
<dbReference type="InterPro" id="IPR036380">
    <property type="entry name" value="Isochorismatase-like_sf"/>
</dbReference>
<evidence type="ECO:0000313" key="4">
    <source>
        <dbReference type="Proteomes" id="UP000316429"/>
    </source>
</evidence>
<dbReference type="EMBL" id="VFYP01000001">
    <property type="protein sequence ID" value="TPP09545.1"/>
    <property type="molecule type" value="Genomic_DNA"/>
</dbReference>
<dbReference type="RefSeq" id="WP_140825933.1">
    <property type="nucleotide sequence ID" value="NZ_VFYP01000001.1"/>
</dbReference>
<dbReference type="Proteomes" id="UP000316429">
    <property type="component" value="Unassembled WGS sequence"/>
</dbReference>
<keyword evidence="1" id="KW-0378">Hydrolase</keyword>
<name>A0A504UFI6_9HYPH</name>
<keyword evidence="4" id="KW-1185">Reference proteome</keyword>
<evidence type="ECO:0000256" key="1">
    <source>
        <dbReference type="ARBA" id="ARBA00022801"/>
    </source>
</evidence>
<evidence type="ECO:0000313" key="3">
    <source>
        <dbReference type="EMBL" id="TPP09545.1"/>
    </source>
</evidence>
<dbReference type="GO" id="GO:0016787">
    <property type="term" value="F:hydrolase activity"/>
    <property type="evidence" value="ECO:0007669"/>
    <property type="project" value="UniProtKB-KW"/>
</dbReference>
<sequence>MSAQDTALIVVDVQESFRQAPYWDASELPAYLARQQALIDGAKAVGMPIVQIFHVDTDAPFTLESGLVRALEEITIDPDVTFHKGVHSALVDTGLEAWLREKGIRRVIVSGIRTEQCCETTSRHASDLGFDVDFVTEATLTFPMTHASGRVFTADDIRIRTELVLSGRFARIATVEQALGTLSVAA</sequence>
<accession>A0A504UFI6</accession>
<reference evidence="3 4" key="1">
    <citation type="submission" date="2019-06" db="EMBL/GenBank/DDBJ databases">
        <title>Rhizobium sp. CL12 isolated from roots of soybean.</title>
        <authorList>
            <person name="Wang C."/>
        </authorList>
    </citation>
    <scope>NUCLEOTIDE SEQUENCE [LARGE SCALE GENOMIC DNA]</scope>
    <source>
        <strain evidence="3 4">CL12</strain>
    </source>
</reference>
<feature type="domain" description="Isochorismatase-like" evidence="2">
    <location>
        <begin position="6"/>
        <end position="143"/>
    </location>
</feature>
<dbReference type="InterPro" id="IPR050272">
    <property type="entry name" value="Isochorismatase-like_hydrls"/>
</dbReference>
<protein>
    <submittedName>
        <fullName evidence="3">Isochorismatase family protein</fullName>
    </submittedName>
</protein>
<dbReference type="PANTHER" id="PTHR43540:SF6">
    <property type="entry name" value="ISOCHORISMATASE-LIKE DOMAIN-CONTAINING PROTEIN"/>
    <property type="match status" value="1"/>
</dbReference>
<gene>
    <name evidence="3" type="ORF">FJQ55_01320</name>
</gene>
<dbReference type="InterPro" id="IPR000868">
    <property type="entry name" value="Isochorismatase-like_dom"/>
</dbReference>
<dbReference type="PANTHER" id="PTHR43540">
    <property type="entry name" value="PEROXYUREIDOACRYLATE/UREIDOACRYLATE AMIDOHYDROLASE-RELATED"/>
    <property type="match status" value="1"/>
</dbReference>
<dbReference type="Pfam" id="PF00857">
    <property type="entry name" value="Isochorismatase"/>
    <property type="match status" value="1"/>
</dbReference>
<organism evidence="3 4">
    <name type="scientific">Rhizobium glycinendophyticum</name>
    <dbReference type="NCBI Taxonomy" id="2589807"/>
    <lineage>
        <taxon>Bacteria</taxon>
        <taxon>Pseudomonadati</taxon>
        <taxon>Pseudomonadota</taxon>
        <taxon>Alphaproteobacteria</taxon>
        <taxon>Hyphomicrobiales</taxon>
        <taxon>Rhizobiaceae</taxon>
        <taxon>Rhizobium/Agrobacterium group</taxon>
        <taxon>Rhizobium</taxon>
    </lineage>
</organism>